<evidence type="ECO:0000259" key="7">
    <source>
        <dbReference type="Pfam" id="PF01490"/>
    </source>
</evidence>
<evidence type="ECO:0000313" key="8">
    <source>
        <dbReference type="EMBL" id="PMD58728.1"/>
    </source>
</evidence>
<proteinExistence type="inferred from homology"/>
<feature type="transmembrane region" description="Helical" evidence="6">
    <location>
        <begin position="469"/>
        <end position="489"/>
    </location>
</feature>
<dbReference type="RefSeq" id="XP_024735632.1">
    <property type="nucleotide sequence ID" value="XM_024874946.1"/>
</dbReference>
<evidence type="ECO:0000256" key="1">
    <source>
        <dbReference type="ARBA" id="ARBA00004141"/>
    </source>
</evidence>
<feature type="transmembrane region" description="Helical" evidence="6">
    <location>
        <begin position="288"/>
        <end position="309"/>
    </location>
</feature>
<dbReference type="InterPro" id="IPR013057">
    <property type="entry name" value="AA_transpt_TM"/>
</dbReference>
<evidence type="ECO:0000256" key="5">
    <source>
        <dbReference type="ARBA" id="ARBA00023136"/>
    </source>
</evidence>
<feature type="transmembrane region" description="Helical" evidence="6">
    <location>
        <begin position="149"/>
        <end position="170"/>
    </location>
</feature>
<keyword evidence="9" id="KW-1185">Reference proteome</keyword>
<feature type="transmembrane region" description="Helical" evidence="6">
    <location>
        <begin position="557"/>
        <end position="582"/>
    </location>
</feature>
<feature type="transmembrane region" description="Helical" evidence="6">
    <location>
        <begin position="231"/>
        <end position="250"/>
    </location>
</feature>
<evidence type="ECO:0000256" key="6">
    <source>
        <dbReference type="SAM" id="Phobius"/>
    </source>
</evidence>
<keyword evidence="3 6" id="KW-0812">Transmembrane</keyword>
<dbReference type="PANTHER" id="PTHR22950:SF461">
    <property type="entry name" value="AMINO ACID TRANSPORTER TRANSMEMBRANE DOMAIN-CONTAINING PROTEIN"/>
    <property type="match status" value="1"/>
</dbReference>
<dbReference type="GO" id="GO:0016020">
    <property type="term" value="C:membrane"/>
    <property type="evidence" value="ECO:0007669"/>
    <property type="project" value="UniProtKB-SubCell"/>
</dbReference>
<dbReference type="InParanoid" id="A0A2J6T6U5"/>
<dbReference type="EMBL" id="KZ613817">
    <property type="protein sequence ID" value="PMD58728.1"/>
    <property type="molecule type" value="Genomic_DNA"/>
</dbReference>
<comment type="similarity">
    <text evidence="2">Belongs to the amino acid/polyamine transporter 2 family.</text>
</comment>
<dbReference type="AlphaFoldDB" id="A0A2J6T6U5"/>
<keyword evidence="4 6" id="KW-1133">Transmembrane helix</keyword>
<reference evidence="8 9" key="1">
    <citation type="submission" date="2016-04" db="EMBL/GenBank/DDBJ databases">
        <title>A degradative enzymes factory behind the ericoid mycorrhizal symbiosis.</title>
        <authorList>
            <consortium name="DOE Joint Genome Institute"/>
            <person name="Martino E."/>
            <person name="Morin E."/>
            <person name="Grelet G."/>
            <person name="Kuo A."/>
            <person name="Kohler A."/>
            <person name="Daghino S."/>
            <person name="Barry K."/>
            <person name="Choi C."/>
            <person name="Cichocki N."/>
            <person name="Clum A."/>
            <person name="Copeland A."/>
            <person name="Hainaut M."/>
            <person name="Haridas S."/>
            <person name="Labutti K."/>
            <person name="Lindquist E."/>
            <person name="Lipzen A."/>
            <person name="Khouja H.-R."/>
            <person name="Murat C."/>
            <person name="Ohm R."/>
            <person name="Olson A."/>
            <person name="Spatafora J."/>
            <person name="Veneault-Fourrey C."/>
            <person name="Henrissat B."/>
            <person name="Grigoriev I."/>
            <person name="Martin F."/>
            <person name="Perotto S."/>
        </authorList>
    </citation>
    <scope>NUCLEOTIDE SEQUENCE [LARGE SCALE GENOMIC DNA]</scope>
    <source>
        <strain evidence="8 9">E</strain>
    </source>
</reference>
<feature type="transmembrane region" description="Helical" evidence="6">
    <location>
        <begin position="176"/>
        <end position="194"/>
    </location>
</feature>
<feature type="transmembrane region" description="Helical" evidence="6">
    <location>
        <begin position="256"/>
        <end position="276"/>
    </location>
</feature>
<gene>
    <name evidence="8" type="ORF">K444DRAFT_531013</name>
</gene>
<protein>
    <recommendedName>
        <fullName evidence="7">Amino acid transporter transmembrane domain-containing protein</fullName>
    </recommendedName>
</protein>
<accession>A0A2J6T6U5</accession>
<feature type="transmembrane region" description="Helical" evidence="6">
    <location>
        <begin position="495"/>
        <end position="517"/>
    </location>
</feature>
<feature type="domain" description="Amino acid transporter transmembrane" evidence="7">
    <location>
        <begin position="143"/>
        <end position="517"/>
    </location>
</feature>
<dbReference type="PANTHER" id="PTHR22950">
    <property type="entry name" value="AMINO ACID TRANSPORTER"/>
    <property type="match status" value="1"/>
</dbReference>
<dbReference type="Pfam" id="PF01490">
    <property type="entry name" value="Aa_trans"/>
    <property type="match status" value="1"/>
</dbReference>
<dbReference type="GO" id="GO:0015179">
    <property type="term" value="F:L-amino acid transmembrane transporter activity"/>
    <property type="evidence" value="ECO:0007669"/>
    <property type="project" value="TreeGrafter"/>
</dbReference>
<dbReference type="STRING" id="1095630.A0A2J6T6U5"/>
<evidence type="ECO:0000256" key="4">
    <source>
        <dbReference type="ARBA" id="ARBA00022989"/>
    </source>
</evidence>
<sequence length="605" mass="66860">MATASGIEPLGDPREVIAAEAEKSDIYQRTWGLAARVDSTVTFEEYVHWAKIERAEENEANRVYKEMQGPTSIKTLIKGRFSKGIHHEEKKRREAALAAARGNIEGSTDSDKDKNDAAVVPAEVRDGVVSEEEWRTASRALRTASWGTMFYLITTDILGWSTTPFVFASVGYGPGIALYLIFGICAAFSGWILWKVFLGLDSSRYPLLSYGDTFFRVYGKKSRHFINITQSLQQFMTVSVLILACGQTIAQLANDSICFIACMIIFMVVGMLLGMIRSLQRLGWLANASVWMNVVCFMIIMVACANYGIDFDAVFRSTLLKAPPGPIRTFAGPPPDEFMQQATGFAGQFNGINSMVYSYGGALLFVAFLAEMRHPWDFWKGMLCAQSFICVVYIFFGAFVYGHYGQYAISNIGNAIQPLRLQQVNNILSLITAFVACLLYFNIGMKTVYIEVCQEVFRWPEITSKKGKLLWYALGPIYWIVAFIVAAAVPNLNGISGLVGALLILNFTYTFPAILYIGYRCQVDSALPGEGFDPYTGVTTRHDGGVKRWMRGYMVNWHVNSINVVYFLGGLVCSGMGTWAAIEGLIQVFGPGGTVATSFGCASPV</sequence>
<dbReference type="Proteomes" id="UP000235371">
    <property type="component" value="Unassembled WGS sequence"/>
</dbReference>
<name>A0A2J6T6U5_9HELO</name>
<feature type="transmembrane region" description="Helical" evidence="6">
    <location>
        <begin position="424"/>
        <end position="441"/>
    </location>
</feature>
<dbReference type="OrthoDB" id="40134at2759"/>
<evidence type="ECO:0000313" key="9">
    <source>
        <dbReference type="Proteomes" id="UP000235371"/>
    </source>
</evidence>
<organism evidence="8 9">
    <name type="scientific">Hyaloscypha bicolor E</name>
    <dbReference type="NCBI Taxonomy" id="1095630"/>
    <lineage>
        <taxon>Eukaryota</taxon>
        <taxon>Fungi</taxon>
        <taxon>Dikarya</taxon>
        <taxon>Ascomycota</taxon>
        <taxon>Pezizomycotina</taxon>
        <taxon>Leotiomycetes</taxon>
        <taxon>Helotiales</taxon>
        <taxon>Hyaloscyphaceae</taxon>
        <taxon>Hyaloscypha</taxon>
        <taxon>Hyaloscypha bicolor</taxon>
    </lineage>
</organism>
<feature type="transmembrane region" description="Helical" evidence="6">
    <location>
        <begin position="352"/>
        <end position="370"/>
    </location>
</feature>
<evidence type="ECO:0000256" key="2">
    <source>
        <dbReference type="ARBA" id="ARBA00008066"/>
    </source>
</evidence>
<feature type="transmembrane region" description="Helical" evidence="6">
    <location>
        <begin position="382"/>
        <end position="404"/>
    </location>
</feature>
<evidence type="ECO:0000256" key="3">
    <source>
        <dbReference type="ARBA" id="ARBA00022692"/>
    </source>
</evidence>
<comment type="subcellular location">
    <subcellularLocation>
        <location evidence="1">Membrane</location>
        <topology evidence="1">Multi-pass membrane protein</topology>
    </subcellularLocation>
</comment>
<keyword evidence="5 6" id="KW-0472">Membrane</keyword>
<dbReference type="GeneID" id="36583026"/>